<evidence type="ECO:0000313" key="4">
    <source>
        <dbReference type="Proteomes" id="UP001396334"/>
    </source>
</evidence>
<dbReference type="Proteomes" id="UP001396334">
    <property type="component" value="Unassembled WGS sequence"/>
</dbReference>
<dbReference type="EMBL" id="JBBPBN010000043">
    <property type="protein sequence ID" value="KAK8997394.1"/>
    <property type="molecule type" value="Genomic_DNA"/>
</dbReference>
<protein>
    <recommendedName>
        <fullName evidence="2">Terpene synthase metal-binding domain-containing protein</fullName>
    </recommendedName>
</protein>
<dbReference type="InterPro" id="IPR005630">
    <property type="entry name" value="Terpene_synthase_metal-bd"/>
</dbReference>
<dbReference type="InterPro" id="IPR008949">
    <property type="entry name" value="Isoprenoid_synthase_dom_sf"/>
</dbReference>
<gene>
    <name evidence="3" type="ORF">V6N11_020873</name>
</gene>
<dbReference type="InterPro" id="IPR050148">
    <property type="entry name" value="Terpene_synthase-like"/>
</dbReference>
<reference evidence="3 4" key="1">
    <citation type="journal article" date="2024" name="G3 (Bethesda)">
        <title>Genome assembly of Hibiscus sabdariffa L. provides insights into metabolisms of medicinal natural products.</title>
        <authorList>
            <person name="Kim T."/>
        </authorList>
    </citation>
    <scope>NUCLEOTIDE SEQUENCE [LARGE SCALE GENOMIC DNA]</scope>
    <source>
        <strain evidence="3">TK-2024</strain>
        <tissue evidence="3">Old leaves</tissue>
    </source>
</reference>
<evidence type="ECO:0000256" key="1">
    <source>
        <dbReference type="ARBA" id="ARBA00022723"/>
    </source>
</evidence>
<dbReference type="SUPFAM" id="SSF48576">
    <property type="entry name" value="Terpenoid synthases"/>
    <property type="match status" value="1"/>
</dbReference>
<proteinExistence type="predicted"/>
<accession>A0ABR2Q9S0</accession>
<dbReference type="PANTHER" id="PTHR31225">
    <property type="entry name" value="OS04G0344100 PROTEIN-RELATED"/>
    <property type="match status" value="1"/>
</dbReference>
<keyword evidence="4" id="KW-1185">Reference proteome</keyword>
<dbReference type="PANTHER" id="PTHR31225:SF240">
    <property type="entry name" value="(+)-DELTA-CADINENE SYNTHASE"/>
    <property type="match status" value="1"/>
</dbReference>
<evidence type="ECO:0000313" key="3">
    <source>
        <dbReference type="EMBL" id="KAK8997394.1"/>
    </source>
</evidence>
<name>A0ABR2Q9S0_9ROSI</name>
<dbReference type="Pfam" id="PF03936">
    <property type="entry name" value="Terpene_synth_C"/>
    <property type="match status" value="1"/>
</dbReference>
<sequence length="238" mass="27528">MSSPKRPSSTQGSMSDQQNRPLANFHPNVWGDIFLNPSITNIDAATQLQHQELKKKNWWNVILDVGNVLWDVDFMDQLPNYMKLFYKSLLDLYREVEEAMTEQGQSYRVQYSINKLKELSESYFVKVKWYRDNYVPTMEEYMRVGIIIGGTIGLNVTSLVGMNDALTPEIFNSASCNPKIMERGHCTSAIECYMREHEVSEEEACNVLKKQVDDTWKVINHEMIFSETSKVVLMAVFT</sequence>
<comment type="caution">
    <text evidence="3">The sequence shown here is derived from an EMBL/GenBank/DDBJ whole genome shotgun (WGS) entry which is preliminary data.</text>
</comment>
<feature type="domain" description="Terpene synthase metal-binding" evidence="2">
    <location>
        <begin position="70"/>
        <end position="182"/>
    </location>
</feature>
<dbReference type="Gene3D" id="1.10.600.10">
    <property type="entry name" value="Farnesyl Diphosphate Synthase"/>
    <property type="match status" value="2"/>
</dbReference>
<organism evidence="3 4">
    <name type="scientific">Hibiscus sabdariffa</name>
    <name type="common">roselle</name>
    <dbReference type="NCBI Taxonomy" id="183260"/>
    <lineage>
        <taxon>Eukaryota</taxon>
        <taxon>Viridiplantae</taxon>
        <taxon>Streptophyta</taxon>
        <taxon>Embryophyta</taxon>
        <taxon>Tracheophyta</taxon>
        <taxon>Spermatophyta</taxon>
        <taxon>Magnoliopsida</taxon>
        <taxon>eudicotyledons</taxon>
        <taxon>Gunneridae</taxon>
        <taxon>Pentapetalae</taxon>
        <taxon>rosids</taxon>
        <taxon>malvids</taxon>
        <taxon>Malvales</taxon>
        <taxon>Malvaceae</taxon>
        <taxon>Malvoideae</taxon>
        <taxon>Hibiscus</taxon>
    </lineage>
</organism>
<keyword evidence="1" id="KW-0479">Metal-binding</keyword>
<evidence type="ECO:0000259" key="2">
    <source>
        <dbReference type="Pfam" id="PF03936"/>
    </source>
</evidence>